<dbReference type="InterPro" id="IPR000490">
    <property type="entry name" value="Glyco_hydro_17"/>
</dbReference>
<evidence type="ECO:0000313" key="17">
    <source>
        <dbReference type="Proteomes" id="UP000230069"/>
    </source>
</evidence>
<evidence type="ECO:0000256" key="5">
    <source>
        <dbReference type="ARBA" id="ARBA00022475"/>
    </source>
</evidence>
<dbReference type="SMART" id="SM00768">
    <property type="entry name" value="X8"/>
    <property type="match status" value="1"/>
</dbReference>
<dbReference type="PROSITE" id="PS00587">
    <property type="entry name" value="GLYCOSYL_HYDROL_F17"/>
    <property type="match status" value="1"/>
</dbReference>
<dbReference type="InParanoid" id="A0A2G5CXG2"/>
<accession>A0A2G5CXG2</accession>
<dbReference type="InterPro" id="IPR012946">
    <property type="entry name" value="X8"/>
</dbReference>
<keyword evidence="11" id="KW-0325">Glycoprotein</keyword>
<dbReference type="InterPro" id="IPR044965">
    <property type="entry name" value="Glyco_hydro_17_plant"/>
</dbReference>
<dbReference type="GO" id="GO:0005975">
    <property type="term" value="P:carbohydrate metabolic process"/>
    <property type="evidence" value="ECO:0007669"/>
    <property type="project" value="InterPro"/>
</dbReference>
<reference evidence="16 17" key="1">
    <citation type="submission" date="2017-09" db="EMBL/GenBank/DDBJ databases">
        <title>WGS assembly of Aquilegia coerulea Goldsmith.</title>
        <authorList>
            <person name="Hodges S."/>
            <person name="Kramer E."/>
            <person name="Nordborg M."/>
            <person name="Tomkins J."/>
            <person name="Borevitz J."/>
            <person name="Derieg N."/>
            <person name="Yan J."/>
            <person name="Mihaltcheva S."/>
            <person name="Hayes R.D."/>
            <person name="Rokhsar D."/>
        </authorList>
    </citation>
    <scope>NUCLEOTIDE SEQUENCE [LARGE SCALE GENOMIC DNA]</scope>
    <source>
        <strain evidence="17">cv. Goldsmith</strain>
    </source>
</reference>
<evidence type="ECO:0000256" key="3">
    <source>
        <dbReference type="ARBA" id="ARBA00008773"/>
    </source>
</evidence>
<dbReference type="InterPro" id="IPR017853">
    <property type="entry name" value="GH"/>
</dbReference>
<proteinExistence type="inferred from homology"/>
<evidence type="ECO:0000256" key="9">
    <source>
        <dbReference type="ARBA" id="ARBA00023136"/>
    </source>
</evidence>
<evidence type="ECO:0000256" key="4">
    <source>
        <dbReference type="ARBA" id="ARBA00012780"/>
    </source>
</evidence>
<keyword evidence="9" id="KW-0472">Membrane</keyword>
<comment type="similarity">
    <text evidence="3 13">Belongs to the glycosyl hydrolase 17 family.</text>
</comment>
<evidence type="ECO:0000256" key="8">
    <source>
        <dbReference type="ARBA" id="ARBA00022801"/>
    </source>
</evidence>
<keyword evidence="5" id="KW-1003">Cell membrane</keyword>
<comment type="subcellular location">
    <subcellularLocation>
        <location evidence="2">Cell membrane</location>
        <topology evidence="2">Lipid-anchor</topology>
        <topology evidence="2">GPI-anchor</topology>
    </subcellularLocation>
</comment>
<dbReference type="SUPFAM" id="SSF51445">
    <property type="entry name" value="(Trans)glycosidases"/>
    <property type="match status" value="1"/>
</dbReference>
<dbReference type="GO" id="GO:0042973">
    <property type="term" value="F:glucan endo-1,3-beta-D-glucosidase activity"/>
    <property type="evidence" value="ECO:0007669"/>
    <property type="project" value="UniProtKB-EC"/>
</dbReference>
<dbReference type="GO" id="GO:0009506">
    <property type="term" value="C:plasmodesma"/>
    <property type="evidence" value="ECO:0007669"/>
    <property type="project" value="UniProtKB-ARBA"/>
</dbReference>
<dbReference type="Proteomes" id="UP000230069">
    <property type="component" value="Unassembled WGS sequence"/>
</dbReference>
<dbReference type="FunFam" id="3.20.20.80:FF:000005">
    <property type="entry name" value="Glucan endo-1,3-beta-glucosidase 14"/>
    <property type="match status" value="1"/>
</dbReference>
<dbReference type="Pfam" id="PF00332">
    <property type="entry name" value="Glyco_hydro_17"/>
    <property type="match status" value="1"/>
</dbReference>
<evidence type="ECO:0000256" key="11">
    <source>
        <dbReference type="ARBA" id="ARBA00023180"/>
    </source>
</evidence>
<evidence type="ECO:0000256" key="2">
    <source>
        <dbReference type="ARBA" id="ARBA00004609"/>
    </source>
</evidence>
<dbReference type="FunCoup" id="A0A2G5CXG2">
    <property type="interactions" value="49"/>
</dbReference>
<dbReference type="FunFam" id="1.20.58.1040:FF:000001">
    <property type="entry name" value="Glucan endo-1,3-beta-glucosidase 4"/>
    <property type="match status" value="1"/>
</dbReference>
<keyword evidence="6" id="KW-0449">Lipoprotein</keyword>
<evidence type="ECO:0000256" key="1">
    <source>
        <dbReference type="ARBA" id="ARBA00000382"/>
    </source>
</evidence>
<evidence type="ECO:0000259" key="15">
    <source>
        <dbReference type="SMART" id="SM00768"/>
    </source>
</evidence>
<feature type="domain" description="X8" evidence="15">
    <location>
        <begin position="395"/>
        <end position="482"/>
    </location>
</feature>
<dbReference type="Gene3D" id="3.20.20.80">
    <property type="entry name" value="Glycosidases"/>
    <property type="match status" value="1"/>
</dbReference>
<dbReference type="EC" id="3.2.1.39" evidence="4"/>
<evidence type="ECO:0000256" key="7">
    <source>
        <dbReference type="ARBA" id="ARBA00022729"/>
    </source>
</evidence>
<dbReference type="AlphaFoldDB" id="A0A2G5CXG2"/>
<protein>
    <recommendedName>
        <fullName evidence="4">glucan endo-1,3-beta-D-glucosidase</fullName>
        <ecNumber evidence="4">3.2.1.39</ecNumber>
    </recommendedName>
</protein>
<dbReference type="STRING" id="218851.A0A2G5CXG2"/>
<dbReference type="GO" id="GO:0005886">
    <property type="term" value="C:plasma membrane"/>
    <property type="evidence" value="ECO:0007669"/>
    <property type="project" value="UniProtKB-SubCell"/>
</dbReference>
<dbReference type="OrthoDB" id="941679at2759"/>
<evidence type="ECO:0000256" key="6">
    <source>
        <dbReference type="ARBA" id="ARBA00022622"/>
    </source>
</evidence>
<evidence type="ECO:0000256" key="14">
    <source>
        <dbReference type="RuleBase" id="RU004336"/>
    </source>
</evidence>
<dbReference type="EMBL" id="KZ305051">
    <property type="protein sequence ID" value="PIA35953.1"/>
    <property type="molecule type" value="Genomic_DNA"/>
</dbReference>
<keyword evidence="8 14" id="KW-0378">Hydrolase</keyword>
<evidence type="ECO:0000256" key="10">
    <source>
        <dbReference type="ARBA" id="ARBA00023157"/>
    </source>
</evidence>
<organism evidence="16 17">
    <name type="scientific">Aquilegia coerulea</name>
    <name type="common">Rocky mountain columbine</name>
    <dbReference type="NCBI Taxonomy" id="218851"/>
    <lineage>
        <taxon>Eukaryota</taxon>
        <taxon>Viridiplantae</taxon>
        <taxon>Streptophyta</taxon>
        <taxon>Embryophyta</taxon>
        <taxon>Tracheophyta</taxon>
        <taxon>Spermatophyta</taxon>
        <taxon>Magnoliopsida</taxon>
        <taxon>Ranunculales</taxon>
        <taxon>Ranunculaceae</taxon>
        <taxon>Thalictroideae</taxon>
        <taxon>Aquilegia</taxon>
    </lineage>
</organism>
<keyword evidence="7" id="KW-0732">Signal</keyword>
<name>A0A2G5CXG2_AQUCA</name>
<keyword evidence="17" id="KW-1185">Reference proteome</keyword>
<dbReference type="Pfam" id="PF07983">
    <property type="entry name" value="X8"/>
    <property type="match status" value="1"/>
</dbReference>
<keyword evidence="6" id="KW-0336">GPI-anchor</keyword>
<keyword evidence="10" id="KW-1015">Disulfide bond</keyword>
<dbReference type="PANTHER" id="PTHR32227">
    <property type="entry name" value="GLUCAN ENDO-1,3-BETA-GLUCOSIDASE BG1-RELATED-RELATED"/>
    <property type="match status" value="1"/>
</dbReference>
<evidence type="ECO:0000256" key="12">
    <source>
        <dbReference type="ARBA" id="ARBA00023295"/>
    </source>
</evidence>
<sequence length="487" mass="55096">MTFFPLFLFSFFSTRRTNTTMFCCLSLIYFLSLTSFTEAKISSKIGINYGQLGNNLPSFSKSIQLIQSLKATRVKLYNTDPHILNLLSKTKLQVSIMISNQEISLFSSNQTFVDEWVRTKILPFYPKTKIRFLLVGNEVLSYYSDQDKQTWVNIVPAMYRIKRSLNAYNVKKIKISTPLAMDVLESSFPPSNGTFRSDISQTVIKPLLSFLNRTKSFFFLDVYPYFPWSSNPTQIQLDYALLRRSNTTYTDPSSKLTYTNLLDQMLDSVSFAMEKLGYRNVRLVISETGWPSSGDFDQIGANIYNAATYNRNLVRKITSKPPIGTPARPGAVIPTFIFSLYNENQKGGPGTERNWGLLHPNGSRVYEVDLKGEQKESEYKKLPMATNNTPYRGKIWCVVAHDNVVNSTDLGNAVTYACGQGNGTCDAIQPGKNCYEPRSLMSHASYAFSSYWKQFKEKGATCYFNGLAVQTNKDPSHGSCKYPSVTI</sequence>
<dbReference type="Gene3D" id="1.20.58.1040">
    <property type="match status" value="1"/>
</dbReference>
<evidence type="ECO:0000256" key="13">
    <source>
        <dbReference type="RuleBase" id="RU004335"/>
    </source>
</evidence>
<keyword evidence="12 14" id="KW-0326">Glycosidase</keyword>
<dbReference type="GO" id="GO:0098552">
    <property type="term" value="C:side of membrane"/>
    <property type="evidence" value="ECO:0007669"/>
    <property type="project" value="UniProtKB-KW"/>
</dbReference>
<comment type="catalytic activity">
    <reaction evidence="1">
        <text>Hydrolysis of (1-&gt;3)-beta-D-glucosidic linkages in (1-&gt;3)-beta-D-glucans.</text>
        <dbReference type="EC" id="3.2.1.39"/>
    </reaction>
</comment>
<evidence type="ECO:0000313" key="16">
    <source>
        <dbReference type="EMBL" id="PIA35953.1"/>
    </source>
</evidence>
<gene>
    <name evidence="16" type="ORF">AQUCO_03400089v1</name>
</gene>